<evidence type="ECO:0000313" key="1">
    <source>
        <dbReference type="EMBL" id="GEM39943.1"/>
    </source>
</evidence>
<evidence type="ECO:0000313" key="2">
    <source>
        <dbReference type="Proteomes" id="UP000321424"/>
    </source>
</evidence>
<dbReference type="Proteomes" id="UP000321424">
    <property type="component" value="Unassembled WGS sequence"/>
</dbReference>
<keyword evidence="2" id="KW-1185">Reference proteome</keyword>
<protein>
    <submittedName>
        <fullName evidence="1">Uncharacterized protein</fullName>
    </submittedName>
</protein>
<reference evidence="1 2" key="1">
    <citation type="submission" date="2019-07" db="EMBL/GenBank/DDBJ databases">
        <title>Whole genome shotgun sequence of Nocardia ninae NBRC 108245.</title>
        <authorList>
            <person name="Hosoyama A."/>
            <person name="Uohara A."/>
            <person name="Ohji S."/>
            <person name="Ichikawa N."/>
        </authorList>
    </citation>
    <scope>NUCLEOTIDE SEQUENCE [LARGE SCALE GENOMIC DNA]</scope>
    <source>
        <strain evidence="1 2">NBRC 108245</strain>
    </source>
</reference>
<organism evidence="1 2">
    <name type="scientific">Nocardia ninae NBRC 108245</name>
    <dbReference type="NCBI Taxonomy" id="1210091"/>
    <lineage>
        <taxon>Bacteria</taxon>
        <taxon>Bacillati</taxon>
        <taxon>Actinomycetota</taxon>
        <taxon>Actinomycetes</taxon>
        <taxon>Mycobacteriales</taxon>
        <taxon>Nocardiaceae</taxon>
        <taxon>Nocardia</taxon>
    </lineage>
</organism>
<sequence>MGRSAVAVRAVLAVDPQFKHSLDIRVATAAVVLANGHPTEAAALRNAIVQMSEPWLDEHASTDICDDFHTVAESAMAAAMILTRFPDFR</sequence>
<dbReference type="AlphaFoldDB" id="A0A511MGX6"/>
<dbReference type="EMBL" id="BJXA01000030">
    <property type="protein sequence ID" value="GEM39943.1"/>
    <property type="molecule type" value="Genomic_DNA"/>
</dbReference>
<proteinExistence type="predicted"/>
<dbReference type="RefSeq" id="WP_147134492.1">
    <property type="nucleotide sequence ID" value="NZ_BJXA01000030.1"/>
</dbReference>
<gene>
    <name evidence="1" type="ORF">NN4_44620</name>
</gene>
<accession>A0A511MGX6</accession>
<comment type="caution">
    <text evidence="1">The sequence shown here is derived from an EMBL/GenBank/DDBJ whole genome shotgun (WGS) entry which is preliminary data.</text>
</comment>
<name>A0A511MGX6_9NOCA</name>